<dbReference type="Proteomes" id="UP000482960">
    <property type="component" value="Unassembled WGS sequence"/>
</dbReference>
<dbReference type="Pfam" id="PF04149">
    <property type="entry name" value="DUF397"/>
    <property type="match status" value="1"/>
</dbReference>
<evidence type="ECO:0000259" key="1">
    <source>
        <dbReference type="Pfam" id="PF04149"/>
    </source>
</evidence>
<dbReference type="EMBL" id="BLPG01000001">
    <property type="protein sequence ID" value="GFJ94185.1"/>
    <property type="molecule type" value="Genomic_DNA"/>
</dbReference>
<dbReference type="RefSeq" id="WP_173081144.1">
    <property type="nucleotide sequence ID" value="NZ_BAABJB010000038.1"/>
</dbReference>
<accession>A0A6V8LNC7</accession>
<name>A0A6V8LNC7_9ACTN</name>
<keyword evidence="3" id="KW-1185">Reference proteome</keyword>
<feature type="domain" description="DUF397" evidence="1">
    <location>
        <begin position="4"/>
        <end position="57"/>
    </location>
</feature>
<reference evidence="2 3" key="1">
    <citation type="submission" date="2020-03" db="EMBL/GenBank/DDBJ databases">
        <title>Whole genome shotgun sequence of Phytohabitans rumicis NBRC 108638.</title>
        <authorList>
            <person name="Komaki H."/>
            <person name="Tamura T."/>
        </authorList>
    </citation>
    <scope>NUCLEOTIDE SEQUENCE [LARGE SCALE GENOMIC DNA]</scope>
    <source>
        <strain evidence="2 3">NBRC 108638</strain>
    </source>
</reference>
<reference evidence="2 3" key="2">
    <citation type="submission" date="2020-03" db="EMBL/GenBank/DDBJ databases">
        <authorList>
            <person name="Ichikawa N."/>
            <person name="Kimura A."/>
            <person name="Kitahashi Y."/>
            <person name="Uohara A."/>
        </authorList>
    </citation>
    <scope>NUCLEOTIDE SEQUENCE [LARGE SCALE GENOMIC DNA]</scope>
    <source>
        <strain evidence="2 3">NBRC 108638</strain>
    </source>
</reference>
<sequence length="66" mass="7170">MHALHWQKSRRSNPSGNCVELARLPEGGIAVRNSRDPGGPVLVYTLDEVAAFIAGARDGDFDDLIH</sequence>
<dbReference type="AlphaFoldDB" id="A0A6V8LNC7"/>
<protein>
    <recommendedName>
        <fullName evidence="1">DUF397 domain-containing protein</fullName>
    </recommendedName>
</protein>
<evidence type="ECO:0000313" key="2">
    <source>
        <dbReference type="EMBL" id="GFJ94185.1"/>
    </source>
</evidence>
<dbReference type="InterPro" id="IPR007278">
    <property type="entry name" value="DUF397"/>
</dbReference>
<evidence type="ECO:0000313" key="3">
    <source>
        <dbReference type="Proteomes" id="UP000482960"/>
    </source>
</evidence>
<proteinExistence type="predicted"/>
<comment type="caution">
    <text evidence="2">The sequence shown here is derived from an EMBL/GenBank/DDBJ whole genome shotgun (WGS) entry which is preliminary data.</text>
</comment>
<gene>
    <name evidence="2" type="ORF">Prum_078270</name>
</gene>
<organism evidence="2 3">
    <name type="scientific">Phytohabitans rumicis</name>
    <dbReference type="NCBI Taxonomy" id="1076125"/>
    <lineage>
        <taxon>Bacteria</taxon>
        <taxon>Bacillati</taxon>
        <taxon>Actinomycetota</taxon>
        <taxon>Actinomycetes</taxon>
        <taxon>Micromonosporales</taxon>
        <taxon>Micromonosporaceae</taxon>
    </lineage>
</organism>